<sequence>MSFDYDAFAVALGRSLKNALADAFINKALGVTKNYVAAPDVFDGTRAHYETFRRSIELYVKAIPTDTNKILSALSFLTQGDADAWAQNWVQAHDIDKTPVTWDRFLKDLDEKFLDPRIAENTRESLAKLTQGRDPADTFFLKFDELRTKSGFVIPEHHDIVLVDDLRRNMRASTVLAVMSSYESKRALTDGVTDAYHEAGVINQAACDKLVAARRSGISYKEFRAFALNQDPIIRRHGEASPTHHLLPPPPCRENGQFFHKVLGVHYESNGMFARPIGVAPRPPPVLGFPMAPAAPAALAAPAAPAARDLDAMDVDRARARALGLCHRCKKPGHVARDCQEKCHGRAPHTHQGRR</sequence>
<accession>J0D150</accession>
<dbReference type="InterPro" id="IPR005162">
    <property type="entry name" value="Retrotrans_gag_dom"/>
</dbReference>
<evidence type="ECO:0000259" key="3">
    <source>
        <dbReference type="PROSITE" id="PS50158"/>
    </source>
</evidence>
<dbReference type="SMART" id="SM00343">
    <property type="entry name" value="ZnF_C2HC"/>
    <property type="match status" value="1"/>
</dbReference>
<feature type="domain" description="CCHC-type" evidence="3">
    <location>
        <begin position="326"/>
        <end position="341"/>
    </location>
</feature>
<keyword evidence="2" id="KW-0862">Zinc</keyword>
<proteinExistence type="predicted"/>
<dbReference type="OrthoDB" id="3061217at2759"/>
<dbReference type="SUPFAM" id="SSF57756">
    <property type="entry name" value="Retrovirus zinc finger-like domains"/>
    <property type="match status" value="1"/>
</dbReference>
<dbReference type="AlphaFoldDB" id="J0D150"/>
<dbReference type="KEGG" id="adl:AURDEDRAFT_178652"/>
<keyword evidence="5" id="KW-1185">Reference proteome</keyword>
<dbReference type="GO" id="GO:0003676">
    <property type="term" value="F:nucleic acid binding"/>
    <property type="evidence" value="ECO:0007669"/>
    <property type="project" value="InterPro"/>
</dbReference>
<evidence type="ECO:0000256" key="1">
    <source>
        <dbReference type="ARBA" id="ARBA00022664"/>
    </source>
</evidence>
<reference evidence="5" key="1">
    <citation type="journal article" date="2012" name="Science">
        <title>The Paleozoic origin of enzymatic lignin decomposition reconstructed from 31 fungal genomes.</title>
        <authorList>
            <person name="Floudas D."/>
            <person name="Binder M."/>
            <person name="Riley R."/>
            <person name="Barry K."/>
            <person name="Blanchette R.A."/>
            <person name="Henrissat B."/>
            <person name="Martinez A.T."/>
            <person name="Otillar R."/>
            <person name="Spatafora J.W."/>
            <person name="Yadav J.S."/>
            <person name="Aerts A."/>
            <person name="Benoit I."/>
            <person name="Boyd A."/>
            <person name="Carlson A."/>
            <person name="Copeland A."/>
            <person name="Coutinho P.M."/>
            <person name="de Vries R.P."/>
            <person name="Ferreira P."/>
            <person name="Findley K."/>
            <person name="Foster B."/>
            <person name="Gaskell J."/>
            <person name="Glotzer D."/>
            <person name="Gorecki P."/>
            <person name="Heitman J."/>
            <person name="Hesse C."/>
            <person name="Hori C."/>
            <person name="Igarashi K."/>
            <person name="Jurgens J.A."/>
            <person name="Kallen N."/>
            <person name="Kersten P."/>
            <person name="Kohler A."/>
            <person name="Kuees U."/>
            <person name="Kumar T.K.A."/>
            <person name="Kuo A."/>
            <person name="LaButti K."/>
            <person name="Larrondo L.F."/>
            <person name="Lindquist E."/>
            <person name="Ling A."/>
            <person name="Lombard V."/>
            <person name="Lucas S."/>
            <person name="Lundell T."/>
            <person name="Martin R."/>
            <person name="McLaughlin D.J."/>
            <person name="Morgenstern I."/>
            <person name="Morin E."/>
            <person name="Murat C."/>
            <person name="Nagy L.G."/>
            <person name="Nolan M."/>
            <person name="Ohm R.A."/>
            <person name="Patyshakuliyeva A."/>
            <person name="Rokas A."/>
            <person name="Ruiz-Duenas F.J."/>
            <person name="Sabat G."/>
            <person name="Salamov A."/>
            <person name="Samejima M."/>
            <person name="Schmutz J."/>
            <person name="Slot J.C."/>
            <person name="St John F."/>
            <person name="Stenlid J."/>
            <person name="Sun H."/>
            <person name="Sun S."/>
            <person name="Syed K."/>
            <person name="Tsang A."/>
            <person name="Wiebenga A."/>
            <person name="Young D."/>
            <person name="Pisabarro A."/>
            <person name="Eastwood D.C."/>
            <person name="Martin F."/>
            <person name="Cullen D."/>
            <person name="Grigoriev I.V."/>
            <person name="Hibbett D.S."/>
        </authorList>
    </citation>
    <scope>NUCLEOTIDE SEQUENCE [LARGE SCALE GENOMIC DNA]</scope>
    <source>
        <strain evidence="5">TFB10046</strain>
    </source>
</reference>
<organism evidence="4 5">
    <name type="scientific">Auricularia subglabra (strain TFB-10046 / SS5)</name>
    <name type="common">White-rot fungus</name>
    <name type="synonym">Auricularia delicata (strain TFB10046)</name>
    <dbReference type="NCBI Taxonomy" id="717982"/>
    <lineage>
        <taxon>Eukaryota</taxon>
        <taxon>Fungi</taxon>
        <taxon>Dikarya</taxon>
        <taxon>Basidiomycota</taxon>
        <taxon>Agaricomycotina</taxon>
        <taxon>Agaricomycetes</taxon>
        <taxon>Auriculariales</taxon>
        <taxon>Auriculariaceae</taxon>
        <taxon>Auricularia</taxon>
    </lineage>
</organism>
<evidence type="ECO:0000256" key="2">
    <source>
        <dbReference type="PROSITE-ProRule" id="PRU00047"/>
    </source>
</evidence>
<dbReference type="GO" id="GO:0006397">
    <property type="term" value="P:mRNA processing"/>
    <property type="evidence" value="ECO:0007669"/>
    <property type="project" value="UniProtKB-KW"/>
</dbReference>
<dbReference type="Pfam" id="PF00098">
    <property type="entry name" value="zf-CCHC"/>
    <property type="match status" value="1"/>
</dbReference>
<evidence type="ECO:0000313" key="5">
    <source>
        <dbReference type="Proteomes" id="UP000006514"/>
    </source>
</evidence>
<dbReference type="GO" id="GO:0008270">
    <property type="term" value="F:zinc ion binding"/>
    <property type="evidence" value="ECO:0007669"/>
    <property type="project" value="UniProtKB-KW"/>
</dbReference>
<dbReference type="InParanoid" id="J0D150"/>
<keyword evidence="1" id="KW-0507">mRNA processing</keyword>
<dbReference type="Proteomes" id="UP000006514">
    <property type="component" value="Unassembled WGS sequence"/>
</dbReference>
<dbReference type="InterPro" id="IPR036875">
    <property type="entry name" value="Znf_CCHC_sf"/>
</dbReference>
<keyword evidence="2" id="KW-0863">Zinc-finger</keyword>
<dbReference type="EMBL" id="JH689116">
    <property type="protein sequence ID" value="EJD32297.1"/>
    <property type="molecule type" value="Genomic_DNA"/>
</dbReference>
<dbReference type="PROSITE" id="PS50158">
    <property type="entry name" value="ZF_CCHC"/>
    <property type="match status" value="1"/>
</dbReference>
<evidence type="ECO:0000313" key="4">
    <source>
        <dbReference type="EMBL" id="EJD32297.1"/>
    </source>
</evidence>
<keyword evidence="2" id="KW-0479">Metal-binding</keyword>
<dbReference type="Pfam" id="PF03732">
    <property type="entry name" value="Retrotrans_gag"/>
    <property type="match status" value="1"/>
</dbReference>
<protein>
    <recommendedName>
        <fullName evidence="3">CCHC-type domain-containing protein</fullName>
    </recommendedName>
</protein>
<dbReference type="InterPro" id="IPR001878">
    <property type="entry name" value="Znf_CCHC"/>
</dbReference>
<name>J0D150_AURST</name>
<dbReference type="eggNOG" id="ENOG502SZCW">
    <property type="taxonomic scope" value="Eukaryota"/>
</dbReference>
<gene>
    <name evidence="4" type="ORF">AURDEDRAFT_178652</name>
</gene>